<protein>
    <submittedName>
        <fullName evidence="1">Putative transcriptional regulator</fullName>
    </submittedName>
</protein>
<dbReference type="AlphaFoldDB" id="A0A7W7ZRZ2"/>
<evidence type="ECO:0000313" key="2">
    <source>
        <dbReference type="Proteomes" id="UP000584867"/>
    </source>
</evidence>
<comment type="caution">
    <text evidence="1">The sequence shown here is derived from an EMBL/GenBank/DDBJ whole genome shotgun (WGS) entry which is preliminary data.</text>
</comment>
<sequence>MAITLTPELEAIVREDARLSGFENAETYLAERLTAMHEQELFLSENRQEISVMIEEGWEQAERGELLSPEEAKRNLSKWKQEFLAKRSAA</sequence>
<dbReference type="Proteomes" id="UP000584867">
    <property type="component" value="Unassembled WGS sequence"/>
</dbReference>
<organism evidence="1 2">
    <name type="scientific">Granulicella mallensis</name>
    <dbReference type="NCBI Taxonomy" id="940614"/>
    <lineage>
        <taxon>Bacteria</taxon>
        <taxon>Pseudomonadati</taxon>
        <taxon>Acidobacteriota</taxon>
        <taxon>Terriglobia</taxon>
        <taxon>Terriglobales</taxon>
        <taxon>Acidobacteriaceae</taxon>
        <taxon>Granulicella</taxon>
    </lineage>
</organism>
<dbReference type="RefSeq" id="WP_184256740.1">
    <property type="nucleotide sequence ID" value="NZ_JACHIO010000012.1"/>
</dbReference>
<dbReference type="EMBL" id="JACHIO010000012">
    <property type="protein sequence ID" value="MBB5064663.1"/>
    <property type="molecule type" value="Genomic_DNA"/>
</dbReference>
<reference evidence="1 2" key="1">
    <citation type="submission" date="2020-08" db="EMBL/GenBank/DDBJ databases">
        <title>Genomic Encyclopedia of Type Strains, Phase IV (KMG-V): Genome sequencing to study the core and pangenomes of soil and plant-associated prokaryotes.</title>
        <authorList>
            <person name="Whitman W."/>
        </authorList>
    </citation>
    <scope>NUCLEOTIDE SEQUENCE [LARGE SCALE GENOMIC DNA]</scope>
    <source>
        <strain evidence="1 2">X5P3</strain>
    </source>
</reference>
<name>A0A7W7ZRZ2_9BACT</name>
<accession>A0A7W7ZRZ2</accession>
<gene>
    <name evidence="1" type="ORF">HDF15_003023</name>
</gene>
<proteinExistence type="predicted"/>
<evidence type="ECO:0000313" key="1">
    <source>
        <dbReference type="EMBL" id="MBB5064663.1"/>
    </source>
</evidence>